<evidence type="ECO:0000313" key="8">
    <source>
        <dbReference type="Proteomes" id="UP000824681"/>
    </source>
</evidence>
<protein>
    <submittedName>
        <fullName evidence="7">Serine/threonine-protein kinase AfsK</fullName>
        <ecNumber evidence="7">2.7.11.1</ecNumber>
    </submittedName>
</protein>
<evidence type="ECO:0000256" key="1">
    <source>
        <dbReference type="ARBA" id="ARBA00022679"/>
    </source>
</evidence>
<evidence type="ECO:0000256" key="5">
    <source>
        <dbReference type="SAM" id="MobiDB-lite"/>
    </source>
</evidence>
<keyword evidence="4" id="KW-0067">ATP-binding</keyword>
<dbReference type="PROSITE" id="PS00108">
    <property type="entry name" value="PROTEIN_KINASE_ST"/>
    <property type="match status" value="1"/>
</dbReference>
<dbReference type="SMART" id="SM00220">
    <property type="entry name" value="S_TKc"/>
    <property type="match status" value="1"/>
</dbReference>
<evidence type="ECO:0000259" key="6">
    <source>
        <dbReference type="PROSITE" id="PS50011"/>
    </source>
</evidence>
<dbReference type="Pfam" id="PF00069">
    <property type="entry name" value="Pkinase"/>
    <property type="match status" value="1"/>
</dbReference>
<dbReference type="EC" id="2.7.11.1" evidence="7"/>
<feature type="compositionally biased region" description="Acidic residues" evidence="5">
    <location>
        <begin position="370"/>
        <end position="392"/>
    </location>
</feature>
<keyword evidence="2" id="KW-0547">Nucleotide-binding</keyword>
<feature type="domain" description="Protein kinase" evidence="6">
    <location>
        <begin position="21"/>
        <end position="272"/>
    </location>
</feature>
<dbReference type="InterPro" id="IPR008271">
    <property type="entry name" value="Ser/Thr_kinase_AS"/>
</dbReference>
<accession>A0ABX8TTJ1</accession>
<dbReference type="GO" id="GO:0004674">
    <property type="term" value="F:protein serine/threonine kinase activity"/>
    <property type="evidence" value="ECO:0007669"/>
    <property type="project" value="UniProtKB-EC"/>
</dbReference>
<dbReference type="Gene3D" id="1.10.510.10">
    <property type="entry name" value="Transferase(Phosphotransferase) domain 1"/>
    <property type="match status" value="1"/>
</dbReference>
<keyword evidence="3 7" id="KW-0418">Kinase</keyword>
<name>A0ABX8TTJ1_9ACTN</name>
<dbReference type="SUPFAM" id="SSF56112">
    <property type="entry name" value="Protein kinase-like (PK-like)"/>
    <property type="match status" value="1"/>
</dbReference>
<dbReference type="PANTHER" id="PTHR43289">
    <property type="entry name" value="MITOGEN-ACTIVATED PROTEIN KINASE KINASE KINASE 20-RELATED"/>
    <property type="match status" value="1"/>
</dbReference>
<feature type="region of interest" description="Disordered" evidence="5">
    <location>
        <begin position="344"/>
        <end position="417"/>
    </location>
</feature>
<keyword evidence="1 7" id="KW-0808">Transferase</keyword>
<sequence length="510" mass="52055">MSDPGGFGPLTMDERDPIGPYRIVGRMGAGGMGVVYAGVAADGARVAVKVIHPGLAADPQFLARFVREVELLSRVRGRCVVSVLDADTTAMPPWLATEFVPGPTLSTYVQQNAPLPPGPLLSFGVDIAEALTEIHRAGIVHRDLKPGNVILAGSGAKVLDFGIARALDESGLTGTGALIGTPGWISPEQYRGDQADAAADVFAWGALMTYAATGRPPFGTGAPDVLAYRVMGVDPDLSGVPEEVRELVRSALAKDRTARPPAEEVLARIAAIRSGTGPTPVTLPVTRTKVMPPPAVPAQRVTVPGWAAGVVAAAVVAVVAGGAVLAASSGGGLLTALLGPGGGPAATTYEESPEPDTSDETTTAATTTDDPTDEPSDDPTDEPTDDAEDETAAPEKTPAPRRQPTAGARRSTASVPCASEGSILRQAAALNGGSLPSDAAVESRLCVGNWVAARIASPSVGGIDLIATRDATRFLDGDIGSNLCSRDYGSKLVTAAPARITSFLCPNGVD</sequence>
<keyword evidence="8" id="KW-1185">Reference proteome</keyword>
<evidence type="ECO:0000256" key="4">
    <source>
        <dbReference type="ARBA" id="ARBA00022840"/>
    </source>
</evidence>
<dbReference type="PANTHER" id="PTHR43289:SF34">
    <property type="entry name" value="SERINE_THREONINE-PROTEIN KINASE YBDM-RELATED"/>
    <property type="match status" value="1"/>
</dbReference>
<dbReference type="CDD" id="cd14014">
    <property type="entry name" value="STKc_PknB_like"/>
    <property type="match status" value="1"/>
</dbReference>
<dbReference type="InterPro" id="IPR000719">
    <property type="entry name" value="Prot_kinase_dom"/>
</dbReference>
<feature type="compositionally biased region" description="Low complexity" evidence="5">
    <location>
        <begin position="360"/>
        <end position="369"/>
    </location>
</feature>
<dbReference type="Proteomes" id="UP000824681">
    <property type="component" value="Chromosome"/>
</dbReference>
<dbReference type="EMBL" id="CP068985">
    <property type="protein sequence ID" value="QYC38781.1"/>
    <property type="molecule type" value="Genomic_DNA"/>
</dbReference>
<gene>
    <name evidence="7" type="primary">afsK5</name>
    <name evidence="7" type="ORF">Nocox_05770</name>
</gene>
<organism evidence="7 8">
    <name type="scientific">Nonomuraea coxensis DSM 45129</name>
    <dbReference type="NCBI Taxonomy" id="1122611"/>
    <lineage>
        <taxon>Bacteria</taxon>
        <taxon>Bacillati</taxon>
        <taxon>Actinomycetota</taxon>
        <taxon>Actinomycetes</taxon>
        <taxon>Streptosporangiales</taxon>
        <taxon>Streptosporangiaceae</taxon>
        <taxon>Nonomuraea</taxon>
    </lineage>
</organism>
<dbReference type="RefSeq" id="WP_051112757.1">
    <property type="nucleotide sequence ID" value="NZ_CP068985.1"/>
</dbReference>
<dbReference type="PROSITE" id="PS50011">
    <property type="entry name" value="PROTEIN_KINASE_DOM"/>
    <property type="match status" value="1"/>
</dbReference>
<dbReference type="Gene3D" id="3.30.200.20">
    <property type="entry name" value="Phosphorylase Kinase, domain 1"/>
    <property type="match status" value="1"/>
</dbReference>
<evidence type="ECO:0000313" key="7">
    <source>
        <dbReference type="EMBL" id="QYC38781.1"/>
    </source>
</evidence>
<reference evidence="7 8" key="1">
    <citation type="journal article" date="2021" name="ACS Chem. Biol.">
        <title>Genomic-Led Discovery of a Novel Glycopeptide Antibiotic by Nonomuraea coxensis DSM 45129.</title>
        <authorList>
            <person name="Yushchuk O."/>
            <person name="Vior N.M."/>
            <person name="Andreo-Vidal A."/>
            <person name="Berini F."/>
            <person name="Ruckert C."/>
            <person name="Busche T."/>
            <person name="Binda E."/>
            <person name="Kalinowski J."/>
            <person name="Truman A.W."/>
            <person name="Marinelli F."/>
        </authorList>
    </citation>
    <scope>NUCLEOTIDE SEQUENCE [LARGE SCALE GENOMIC DNA]</scope>
    <source>
        <strain evidence="7 8">DSM 45129</strain>
    </source>
</reference>
<proteinExistence type="predicted"/>
<evidence type="ECO:0000256" key="2">
    <source>
        <dbReference type="ARBA" id="ARBA00022741"/>
    </source>
</evidence>
<dbReference type="InterPro" id="IPR011009">
    <property type="entry name" value="Kinase-like_dom_sf"/>
</dbReference>
<evidence type="ECO:0000256" key="3">
    <source>
        <dbReference type="ARBA" id="ARBA00022777"/>
    </source>
</evidence>